<dbReference type="EC" id="2.7.7.7" evidence="1"/>
<evidence type="ECO:0000256" key="1">
    <source>
        <dbReference type="ARBA" id="ARBA00012417"/>
    </source>
</evidence>
<evidence type="ECO:0000256" key="5">
    <source>
        <dbReference type="ARBA" id="ARBA00022705"/>
    </source>
</evidence>
<accession>A0ABT9WXA4</accession>
<evidence type="ECO:0000313" key="10">
    <source>
        <dbReference type="Proteomes" id="UP001223586"/>
    </source>
</evidence>
<organism evidence="9 10">
    <name type="scientific">Bacillus chungangensis</name>
    <dbReference type="NCBI Taxonomy" id="587633"/>
    <lineage>
        <taxon>Bacteria</taxon>
        <taxon>Bacillati</taxon>
        <taxon>Bacillota</taxon>
        <taxon>Bacilli</taxon>
        <taxon>Bacillales</taxon>
        <taxon>Bacillaceae</taxon>
        <taxon>Bacillus</taxon>
    </lineage>
</organism>
<keyword evidence="3 9" id="KW-0808">Transferase</keyword>
<dbReference type="NCBIfam" id="NF005972">
    <property type="entry name" value="PRK08058.1"/>
    <property type="match status" value="1"/>
</dbReference>
<dbReference type="Pfam" id="PF13177">
    <property type="entry name" value="DNA_pol3_delta2"/>
    <property type="match status" value="1"/>
</dbReference>
<dbReference type="SUPFAM" id="SSF52540">
    <property type="entry name" value="P-loop containing nucleoside triphosphate hydrolases"/>
    <property type="match status" value="1"/>
</dbReference>
<keyword evidence="5" id="KW-0235">DNA replication</keyword>
<evidence type="ECO:0000256" key="7">
    <source>
        <dbReference type="ARBA" id="ARBA00049244"/>
    </source>
</evidence>
<dbReference type="NCBIfam" id="TIGR00678">
    <property type="entry name" value="holB"/>
    <property type="match status" value="1"/>
</dbReference>
<gene>
    <name evidence="9" type="ORF">J2S08_003815</name>
</gene>
<name>A0ABT9WXA4_9BACI</name>
<dbReference type="PANTHER" id="PTHR11669">
    <property type="entry name" value="REPLICATION FACTOR C / DNA POLYMERASE III GAMMA-TAU SUBUNIT"/>
    <property type="match status" value="1"/>
</dbReference>
<protein>
    <recommendedName>
        <fullName evidence="2">DNA polymerase III subunit delta'</fullName>
        <ecNumber evidence="1">2.7.7.7</ecNumber>
    </recommendedName>
</protein>
<keyword evidence="6" id="KW-0239">DNA-directed DNA polymerase</keyword>
<dbReference type="GO" id="GO:0003887">
    <property type="term" value="F:DNA-directed DNA polymerase activity"/>
    <property type="evidence" value="ECO:0007669"/>
    <property type="project" value="UniProtKB-EC"/>
</dbReference>
<dbReference type="Proteomes" id="UP001223586">
    <property type="component" value="Unassembled WGS sequence"/>
</dbReference>
<evidence type="ECO:0000256" key="2">
    <source>
        <dbReference type="ARBA" id="ARBA00014363"/>
    </source>
</evidence>
<dbReference type="Gene3D" id="3.40.50.300">
    <property type="entry name" value="P-loop containing nucleotide triphosphate hydrolases"/>
    <property type="match status" value="1"/>
</dbReference>
<evidence type="ECO:0000256" key="3">
    <source>
        <dbReference type="ARBA" id="ARBA00022679"/>
    </source>
</evidence>
<evidence type="ECO:0000313" key="9">
    <source>
        <dbReference type="EMBL" id="MDQ0177924.1"/>
    </source>
</evidence>
<dbReference type="EMBL" id="JAUSTT010000029">
    <property type="protein sequence ID" value="MDQ0177924.1"/>
    <property type="molecule type" value="Genomic_DNA"/>
</dbReference>
<sequence>MAAQWDELEKVQPLVMRYLKNSLQKKRMAHAYLFEGERGTGKVHVSLMLAKSIFCTSLQENDIPCEACVNCKRINNGNHPDVHVLEPDGLSIKTAQIEALQQEFSKKGVESKQKLYMIVHADKMTTNAANKLLKFLEEPNAETTAILITEQVQQILQTIISRCQTISFRSLPPQLLRAKLQEEGIHHVKASLLANMTNSVQEAVALNNDDWFVQARKIVLKLYKALHYDSLYAMVSLQEDWFIHFKERNQLDRGLDLLLLLYKDLLYMKVGKADQLIYPDLSQQLEADALQITTRQLSERMEAILEAKRKLNANMNPQLLMEQLVLNLQGGSTFV</sequence>
<dbReference type="InterPro" id="IPR027417">
    <property type="entry name" value="P-loop_NTPase"/>
</dbReference>
<dbReference type="InterPro" id="IPR015199">
    <property type="entry name" value="DNA_pol_III_delta_C"/>
</dbReference>
<comment type="catalytic activity">
    <reaction evidence="7">
        <text>DNA(n) + a 2'-deoxyribonucleoside 5'-triphosphate = DNA(n+1) + diphosphate</text>
        <dbReference type="Rhea" id="RHEA:22508"/>
        <dbReference type="Rhea" id="RHEA-COMP:17339"/>
        <dbReference type="Rhea" id="RHEA-COMP:17340"/>
        <dbReference type="ChEBI" id="CHEBI:33019"/>
        <dbReference type="ChEBI" id="CHEBI:61560"/>
        <dbReference type="ChEBI" id="CHEBI:173112"/>
        <dbReference type="EC" id="2.7.7.7"/>
    </reaction>
</comment>
<feature type="domain" description="DNA polymerase III delta subunit C-terminal" evidence="8">
    <location>
        <begin position="248"/>
        <end position="328"/>
    </location>
</feature>
<keyword evidence="4 9" id="KW-0548">Nucleotidyltransferase</keyword>
<reference evidence="9 10" key="1">
    <citation type="submission" date="2023-07" db="EMBL/GenBank/DDBJ databases">
        <title>Genomic Encyclopedia of Type Strains, Phase IV (KMG-IV): sequencing the most valuable type-strain genomes for metagenomic binning, comparative biology and taxonomic classification.</title>
        <authorList>
            <person name="Goeker M."/>
        </authorList>
    </citation>
    <scope>NUCLEOTIDE SEQUENCE [LARGE SCALE GENOMIC DNA]</scope>
    <source>
        <strain evidence="9 10">DSM 23837</strain>
    </source>
</reference>
<dbReference type="InterPro" id="IPR050238">
    <property type="entry name" value="DNA_Rep/Repair_Clamp_Loader"/>
</dbReference>
<evidence type="ECO:0000259" key="8">
    <source>
        <dbReference type="Pfam" id="PF09115"/>
    </source>
</evidence>
<dbReference type="InterPro" id="IPR004622">
    <property type="entry name" value="DNA_pol_HolB"/>
</dbReference>
<dbReference type="Pfam" id="PF09115">
    <property type="entry name" value="DNApol3-delta_C"/>
    <property type="match status" value="1"/>
</dbReference>
<evidence type="ECO:0000256" key="6">
    <source>
        <dbReference type="ARBA" id="ARBA00022932"/>
    </source>
</evidence>
<evidence type="ECO:0000256" key="4">
    <source>
        <dbReference type="ARBA" id="ARBA00022695"/>
    </source>
</evidence>
<comment type="caution">
    <text evidence="9">The sequence shown here is derived from an EMBL/GenBank/DDBJ whole genome shotgun (WGS) entry which is preliminary data.</text>
</comment>
<keyword evidence="10" id="KW-1185">Reference proteome</keyword>
<dbReference type="RefSeq" id="WP_307232325.1">
    <property type="nucleotide sequence ID" value="NZ_JAUSTT010000029.1"/>
</dbReference>
<proteinExistence type="predicted"/>
<dbReference type="PANTHER" id="PTHR11669:SF8">
    <property type="entry name" value="DNA POLYMERASE III SUBUNIT DELTA"/>
    <property type="match status" value="1"/>
</dbReference>